<evidence type="ECO:0000259" key="6">
    <source>
        <dbReference type="PROSITE" id="PS50035"/>
    </source>
</evidence>
<comment type="catalytic activity">
    <reaction evidence="1">
        <text>a 1,2-diacyl-sn-glycero-3-phosphocholine + H2O = a 1,2-diacyl-sn-glycero-3-phosphate + choline + H(+)</text>
        <dbReference type="Rhea" id="RHEA:14445"/>
        <dbReference type="ChEBI" id="CHEBI:15354"/>
        <dbReference type="ChEBI" id="CHEBI:15377"/>
        <dbReference type="ChEBI" id="CHEBI:15378"/>
        <dbReference type="ChEBI" id="CHEBI:57643"/>
        <dbReference type="ChEBI" id="CHEBI:58608"/>
        <dbReference type="EC" id="3.1.4.4"/>
    </reaction>
</comment>
<feature type="region of interest" description="Disordered" evidence="5">
    <location>
        <begin position="481"/>
        <end position="502"/>
    </location>
</feature>
<dbReference type="EC" id="3.1.4.4" evidence="7"/>
<dbReference type="InParanoid" id="C7PZD3"/>
<evidence type="ECO:0000313" key="7">
    <source>
        <dbReference type="EMBL" id="ACU71590.1"/>
    </source>
</evidence>
<dbReference type="PANTHER" id="PTHR18896:SF76">
    <property type="entry name" value="PHOSPHOLIPASE"/>
    <property type="match status" value="1"/>
</dbReference>
<dbReference type="InterPro" id="IPR001736">
    <property type="entry name" value="PLipase_D/transphosphatidylase"/>
</dbReference>
<dbReference type="STRING" id="479433.Caci_2674"/>
<evidence type="ECO:0000313" key="8">
    <source>
        <dbReference type="Proteomes" id="UP000000851"/>
    </source>
</evidence>
<keyword evidence="3 7" id="KW-0378">Hydrolase</keyword>
<evidence type="ECO:0000256" key="2">
    <source>
        <dbReference type="ARBA" id="ARBA00022737"/>
    </source>
</evidence>
<evidence type="ECO:0000256" key="3">
    <source>
        <dbReference type="ARBA" id="ARBA00022801"/>
    </source>
</evidence>
<accession>C7PZD3</accession>
<dbReference type="Proteomes" id="UP000000851">
    <property type="component" value="Chromosome"/>
</dbReference>
<dbReference type="Pfam" id="PF13091">
    <property type="entry name" value="PLDc_2"/>
    <property type="match status" value="1"/>
</dbReference>
<feature type="domain" description="PLD phosphodiesterase" evidence="6">
    <location>
        <begin position="137"/>
        <end position="170"/>
    </location>
</feature>
<dbReference type="SUPFAM" id="SSF56024">
    <property type="entry name" value="Phospholipase D/nuclease"/>
    <property type="match status" value="2"/>
</dbReference>
<dbReference type="PANTHER" id="PTHR18896">
    <property type="entry name" value="PHOSPHOLIPASE D"/>
    <property type="match status" value="1"/>
</dbReference>
<evidence type="ECO:0000256" key="1">
    <source>
        <dbReference type="ARBA" id="ARBA00000798"/>
    </source>
</evidence>
<dbReference type="GO" id="GO:0009395">
    <property type="term" value="P:phospholipid catabolic process"/>
    <property type="evidence" value="ECO:0007669"/>
    <property type="project" value="TreeGrafter"/>
</dbReference>
<dbReference type="Gene3D" id="3.30.870.10">
    <property type="entry name" value="Endonuclease Chain A"/>
    <property type="match status" value="2"/>
</dbReference>
<dbReference type="KEGG" id="cai:Caci_2674"/>
<proteinExistence type="predicted"/>
<dbReference type="eggNOG" id="COG1502">
    <property type="taxonomic scope" value="Bacteria"/>
</dbReference>
<sequence length="533" mass="59460">MDPRTWLITRHERGNPATRVDDEHAAQAAWSEGNLVEPLIHGAEYFAALSAAVRDMRAGDLLLFTDWRGDGDETVDDEGTTVGSLLSSAARRGVHVRGLVWRSHVDRMRFSETENRHLSQEVEAAGGRCLLDTRVRPGGSHHQKFVVLRHAGRPEADVAFIGGIDLSHGRRDDARHEGDPQTVEMADVYGKRPPWHDAQAMIHGPAVADAERVFRERWEDPAPVTRNPLHRARALLSREETKQTPLPAPLPPPQSCGPHAVELLRTYPKRTAGYPFAPEGERSVARSYLKVLSQARKLIYLEDQYLWSREVAVPFAEALAANQGLHMIAVVPHHPAEQGRVAQSAMLAGRNQVLDMLRAAGGDRFAVYGIENHAGTPVYVHAKITVIDDVWAAIGSDNLNLRSWSHDSELSCAVLDHTRDPREPQDVGRAGDFPRRFARDLRLRLAREHLDRADGDDADLWDPTSAFQAFAHAAAELRDWHSSNRTTARPPGRIRPYEAAPQSRTTTLWATPVYRTLFDPDGRPRALRRSGSF</sequence>
<organism evidence="7 8">
    <name type="scientific">Catenulispora acidiphila (strain DSM 44928 / JCM 14897 / NBRC 102108 / NRRL B-24433 / ID139908)</name>
    <dbReference type="NCBI Taxonomy" id="479433"/>
    <lineage>
        <taxon>Bacteria</taxon>
        <taxon>Bacillati</taxon>
        <taxon>Actinomycetota</taxon>
        <taxon>Actinomycetes</taxon>
        <taxon>Catenulisporales</taxon>
        <taxon>Catenulisporaceae</taxon>
        <taxon>Catenulispora</taxon>
    </lineage>
</organism>
<dbReference type="CDD" id="cd09105">
    <property type="entry name" value="PLDc_vPLD1_2_like_2"/>
    <property type="match status" value="1"/>
</dbReference>
<dbReference type="SMART" id="SM00155">
    <property type="entry name" value="PLDc"/>
    <property type="match status" value="2"/>
</dbReference>
<dbReference type="InterPro" id="IPR025202">
    <property type="entry name" value="PLD-like_dom"/>
</dbReference>
<reference evidence="7 8" key="1">
    <citation type="journal article" date="2009" name="Stand. Genomic Sci.">
        <title>Complete genome sequence of Catenulispora acidiphila type strain (ID 139908).</title>
        <authorList>
            <person name="Copeland A."/>
            <person name="Lapidus A."/>
            <person name="Glavina Del Rio T."/>
            <person name="Nolan M."/>
            <person name="Lucas S."/>
            <person name="Chen F."/>
            <person name="Tice H."/>
            <person name="Cheng J.F."/>
            <person name="Bruce D."/>
            <person name="Goodwin L."/>
            <person name="Pitluck S."/>
            <person name="Mikhailova N."/>
            <person name="Pati A."/>
            <person name="Ivanova N."/>
            <person name="Mavromatis K."/>
            <person name="Chen A."/>
            <person name="Palaniappan K."/>
            <person name="Chain P."/>
            <person name="Land M."/>
            <person name="Hauser L."/>
            <person name="Chang Y.J."/>
            <person name="Jeffries C.D."/>
            <person name="Chertkov O."/>
            <person name="Brettin T."/>
            <person name="Detter J.C."/>
            <person name="Han C."/>
            <person name="Ali Z."/>
            <person name="Tindall B.J."/>
            <person name="Goker M."/>
            <person name="Bristow J."/>
            <person name="Eisen J.A."/>
            <person name="Markowitz V."/>
            <person name="Hugenholtz P."/>
            <person name="Kyrpides N.C."/>
            <person name="Klenk H.P."/>
        </authorList>
    </citation>
    <scope>NUCLEOTIDE SEQUENCE [LARGE SCALE GENOMIC DNA]</scope>
    <source>
        <strain evidence="8">DSM 44928 / JCM 14897 / NBRC 102108 / NRRL B-24433 / ID139908</strain>
    </source>
</reference>
<feature type="domain" description="PLD phosphodiesterase" evidence="6">
    <location>
        <begin position="376"/>
        <end position="403"/>
    </location>
</feature>
<keyword evidence="4" id="KW-0443">Lipid metabolism</keyword>
<evidence type="ECO:0000256" key="4">
    <source>
        <dbReference type="ARBA" id="ARBA00023098"/>
    </source>
</evidence>
<protein>
    <submittedName>
        <fullName evidence="7">Phospholipase D</fullName>
        <ecNumber evidence="7">3.1.4.4</ecNumber>
    </submittedName>
</protein>
<gene>
    <name evidence="7" type="ordered locus">Caci_2674</name>
</gene>
<dbReference type="OrthoDB" id="8828485at2"/>
<evidence type="ECO:0000256" key="5">
    <source>
        <dbReference type="SAM" id="MobiDB-lite"/>
    </source>
</evidence>
<dbReference type="AlphaFoldDB" id="C7PZD3"/>
<keyword evidence="2" id="KW-0677">Repeat</keyword>
<dbReference type="RefSeq" id="WP_012786883.1">
    <property type="nucleotide sequence ID" value="NC_013131.1"/>
</dbReference>
<name>C7PZD3_CATAD</name>
<keyword evidence="8" id="KW-1185">Reference proteome</keyword>
<dbReference type="GO" id="GO:0004630">
    <property type="term" value="F:phospholipase D activity"/>
    <property type="evidence" value="ECO:0007669"/>
    <property type="project" value="UniProtKB-EC"/>
</dbReference>
<dbReference type="EMBL" id="CP001700">
    <property type="protein sequence ID" value="ACU71590.1"/>
    <property type="molecule type" value="Genomic_DNA"/>
</dbReference>
<dbReference type="HOGENOM" id="CLU_022601_0_0_11"/>
<dbReference type="PROSITE" id="PS50035">
    <property type="entry name" value="PLD"/>
    <property type="match status" value="2"/>
</dbReference>
<dbReference type="InterPro" id="IPR015679">
    <property type="entry name" value="PLipase_D_fam"/>
</dbReference>